<protein>
    <submittedName>
        <fullName evidence="2">Uncharacterized protein</fullName>
    </submittedName>
</protein>
<reference evidence="2" key="1">
    <citation type="journal article" date="2021" name="Nat. Commun.">
        <title>Genetic determinants of endophytism in the Arabidopsis root mycobiome.</title>
        <authorList>
            <person name="Mesny F."/>
            <person name="Miyauchi S."/>
            <person name="Thiergart T."/>
            <person name="Pickel B."/>
            <person name="Atanasova L."/>
            <person name="Karlsson M."/>
            <person name="Huettel B."/>
            <person name="Barry K.W."/>
            <person name="Haridas S."/>
            <person name="Chen C."/>
            <person name="Bauer D."/>
            <person name="Andreopoulos W."/>
            <person name="Pangilinan J."/>
            <person name="LaButti K."/>
            <person name="Riley R."/>
            <person name="Lipzen A."/>
            <person name="Clum A."/>
            <person name="Drula E."/>
            <person name="Henrissat B."/>
            <person name="Kohler A."/>
            <person name="Grigoriev I.V."/>
            <person name="Martin F.M."/>
            <person name="Hacquard S."/>
        </authorList>
    </citation>
    <scope>NUCLEOTIDE SEQUENCE</scope>
    <source>
        <strain evidence="2">FSSC 5 MPI-SDFR-AT-0091</strain>
    </source>
</reference>
<keyword evidence="1" id="KW-0472">Membrane</keyword>
<evidence type="ECO:0000256" key="1">
    <source>
        <dbReference type="SAM" id="Phobius"/>
    </source>
</evidence>
<accession>A0A9P9RAU3</accession>
<comment type="caution">
    <text evidence="2">The sequence shown here is derived from an EMBL/GenBank/DDBJ whole genome shotgun (WGS) entry which is preliminary data.</text>
</comment>
<dbReference type="Proteomes" id="UP000736672">
    <property type="component" value="Unassembled WGS sequence"/>
</dbReference>
<feature type="transmembrane region" description="Helical" evidence="1">
    <location>
        <begin position="89"/>
        <end position="109"/>
    </location>
</feature>
<dbReference type="AlphaFoldDB" id="A0A9P9RAU3"/>
<evidence type="ECO:0000313" key="3">
    <source>
        <dbReference type="Proteomes" id="UP000736672"/>
    </source>
</evidence>
<name>A0A9P9RAU3_FUSSL</name>
<proteinExistence type="predicted"/>
<dbReference type="OrthoDB" id="10397902at2759"/>
<evidence type="ECO:0000313" key="2">
    <source>
        <dbReference type="EMBL" id="KAH7272197.1"/>
    </source>
</evidence>
<sequence>MTLVQRGLSPLSQTFFPLSFELYPLCNLHGAVSRYPAGCFFVCFASRSIPLLKLRPLRNHMPRRGPTFPLYAGPWHMRRHGYRKRRRSYLFWWSIAFGAMEANSIYPLLALLCFDVCFEGYEAWDGIGWDRMLRAGMIHGYADRCINARRKELRKCMINWGRRVRGKVRGCETRYEEEQRAMAGWSLM</sequence>
<gene>
    <name evidence="2" type="ORF">B0J15DRAFT_169839</name>
</gene>
<dbReference type="EMBL" id="JAGTJS010000003">
    <property type="protein sequence ID" value="KAH7272197.1"/>
    <property type="molecule type" value="Genomic_DNA"/>
</dbReference>
<organism evidence="2 3">
    <name type="scientific">Fusarium solani</name>
    <name type="common">Filamentous fungus</name>
    <dbReference type="NCBI Taxonomy" id="169388"/>
    <lineage>
        <taxon>Eukaryota</taxon>
        <taxon>Fungi</taxon>
        <taxon>Dikarya</taxon>
        <taxon>Ascomycota</taxon>
        <taxon>Pezizomycotina</taxon>
        <taxon>Sordariomycetes</taxon>
        <taxon>Hypocreomycetidae</taxon>
        <taxon>Hypocreales</taxon>
        <taxon>Nectriaceae</taxon>
        <taxon>Fusarium</taxon>
        <taxon>Fusarium solani species complex</taxon>
    </lineage>
</organism>
<keyword evidence="1" id="KW-1133">Transmembrane helix</keyword>
<keyword evidence="3" id="KW-1185">Reference proteome</keyword>
<keyword evidence="1" id="KW-0812">Transmembrane</keyword>